<reference evidence="1 2" key="1">
    <citation type="submission" date="2015-09" db="EMBL/GenBank/DDBJ databases">
        <authorList>
            <person name="Xu Y."/>
            <person name="Nagy A."/>
            <person name="Liu N.T."/>
            <person name="Nou X."/>
        </authorList>
    </citation>
    <scope>NUCLEOTIDE SEQUENCE [LARGE SCALE GENOMIC DNA]</scope>
    <source>
        <strain evidence="1 2">FC1138</strain>
    </source>
</reference>
<dbReference type="Proteomes" id="UP000077927">
    <property type="component" value="Chromosome 1"/>
</dbReference>
<dbReference type="EMBL" id="CP012605">
    <property type="protein sequence ID" value="ANH74356.1"/>
    <property type="molecule type" value="Genomic_DNA"/>
</dbReference>
<gene>
    <name evidence="1" type="ORF">ACS15_2065</name>
</gene>
<accession>A0AAC9BHH8</accession>
<dbReference type="KEGG" id="rin:ACS15_2065"/>
<proteinExistence type="predicted"/>
<organism evidence="1 2">
    <name type="scientific">Ralstonia insidiosa</name>
    <dbReference type="NCBI Taxonomy" id="190721"/>
    <lineage>
        <taxon>Bacteria</taxon>
        <taxon>Pseudomonadati</taxon>
        <taxon>Pseudomonadota</taxon>
        <taxon>Betaproteobacteria</taxon>
        <taxon>Burkholderiales</taxon>
        <taxon>Burkholderiaceae</taxon>
        <taxon>Ralstonia</taxon>
    </lineage>
</organism>
<dbReference type="AlphaFoldDB" id="A0AAC9BHH8"/>
<evidence type="ECO:0000313" key="2">
    <source>
        <dbReference type="Proteomes" id="UP000077927"/>
    </source>
</evidence>
<name>A0AAC9BHH8_9RALS</name>
<protein>
    <submittedName>
        <fullName evidence="1">Uncharacterized protein</fullName>
    </submittedName>
</protein>
<sequence length="85" mass="9282">MDAQNGLLIECGHGDVWPAQRGSIGLCGGAKCGQGLDFMRFPLAAPVWIAHKLLTSRTGFDLGQRLRRTRATRRNEITCASRVTV</sequence>
<evidence type="ECO:0000313" key="1">
    <source>
        <dbReference type="EMBL" id="ANH74356.1"/>
    </source>
</evidence>